<gene>
    <name evidence="8" type="ORF">NLS_LOCUS4549</name>
</gene>
<feature type="compositionally biased region" description="Basic and acidic residues" evidence="5">
    <location>
        <begin position="667"/>
        <end position="686"/>
    </location>
</feature>
<dbReference type="InterPro" id="IPR001849">
    <property type="entry name" value="PH_domain"/>
</dbReference>
<dbReference type="AlphaFoldDB" id="A0A3P6UJX2"/>
<dbReference type="GO" id="GO:0005886">
    <property type="term" value="C:plasma membrane"/>
    <property type="evidence" value="ECO:0007669"/>
    <property type="project" value="UniProtKB-SubCell"/>
</dbReference>
<dbReference type="InterPro" id="IPR041681">
    <property type="entry name" value="PH_9"/>
</dbReference>
<dbReference type="PANTHER" id="PTHR10663">
    <property type="entry name" value="GUANYL-NUCLEOTIDE EXCHANGE FACTOR"/>
    <property type="match status" value="1"/>
</dbReference>
<dbReference type="CDD" id="cd13295">
    <property type="entry name" value="PH_EFA6"/>
    <property type="match status" value="1"/>
</dbReference>
<keyword evidence="4" id="KW-0472">Membrane</keyword>
<dbReference type="SUPFAM" id="SSF48425">
    <property type="entry name" value="Sec7 domain"/>
    <property type="match status" value="1"/>
</dbReference>
<evidence type="ECO:0000256" key="2">
    <source>
        <dbReference type="ARBA" id="ARBA00022475"/>
    </source>
</evidence>
<dbReference type="Pfam" id="PF15410">
    <property type="entry name" value="PH_9"/>
    <property type="match status" value="1"/>
</dbReference>
<dbReference type="PANTHER" id="PTHR10663:SF376">
    <property type="entry name" value="PH AND SEC7 DOMAIN-CONTAINING PROTEIN"/>
    <property type="match status" value="1"/>
</dbReference>
<dbReference type="Pfam" id="PF01369">
    <property type="entry name" value="Sec7"/>
    <property type="match status" value="1"/>
</dbReference>
<dbReference type="SMART" id="SM00233">
    <property type="entry name" value="PH"/>
    <property type="match status" value="1"/>
</dbReference>
<evidence type="ECO:0000256" key="5">
    <source>
        <dbReference type="SAM" id="MobiDB-lite"/>
    </source>
</evidence>
<comment type="subcellular location">
    <subcellularLocation>
        <location evidence="1">Cell membrane</location>
    </subcellularLocation>
</comment>
<evidence type="ECO:0000256" key="3">
    <source>
        <dbReference type="ARBA" id="ARBA00022658"/>
    </source>
</evidence>
<name>A0A3P6UJX2_LITSI</name>
<dbReference type="STRING" id="42156.A0A3P6UJX2"/>
<feature type="region of interest" description="Disordered" evidence="5">
    <location>
        <begin position="651"/>
        <end position="691"/>
    </location>
</feature>
<accession>A0A3P6UJX2</accession>
<reference evidence="8 9" key="1">
    <citation type="submission" date="2018-08" db="EMBL/GenBank/DDBJ databases">
        <authorList>
            <person name="Laetsch R D."/>
            <person name="Stevens L."/>
            <person name="Kumar S."/>
            <person name="Blaxter L. M."/>
        </authorList>
    </citation>
    <scope>NUCLEOTIDE SEQUENCE [LARGE SCALE GENOMIC DNA]</scope>
</reference>
<dbReference type="CDD" id="cd00171">
    <property type="entry name" value="Sec7"/>
    <property type="match status" value="1"/>
</dbReference>
<feature type="compositionally biased region" description="Basic and acidic residues" evidence="5">
    <location>
        <begin position="86"/>
        <end position="95"/>
    </location>
</feature>
<dbReference type="InterPro" id="IPR011993">
    <property type="entry name" value="PH-like_dom_sf"/>
</dbReference>
<proteinExistence type="predicted"/>
<dbReference type="Gene3D" id="2.30.29.30">
    <property type="entry name" value="Pleckstrin-homology domain (PH domain)/Phosphotyrosine-binding domain (PTB)"/>
    <property type="match status" value="1"/>
</dbReference>
<keyword evidence="9" id="KW-1185">Reference proteome</keyword>
<dbReference type="OMA" id="RSEFFLM"/>
<keyword evidence="2" id="KW-1003">Cell membrane</keyword>
<dbReference type="InterPro" id="IPR023394">
    <property type="entry name" value="Sec7_C_sf"/>
</dbReference>
<protein>
    <recommendedName>
        <fullName evidence="10">SEC7 domain-containing protein</fullName>
    </recommendedName>
</protein>
<feature type="region of interest" description="Disordered" evidence="5">
    <location>
        <begin position="79"/>
        <end position="105"/>
    </location>
</feature>
<feature type="domain" description="SEC7" evidence="7">
    <location>
        <begin position="187"/>
        <end position="369"/>
    </location>
</feature>
<evidence type="ECO:0000259" key="7">
    <source>
        <dbReference type="PROSITE" id="PS50190"/>
    </source>
</evidence>
<dbReference type="OrthoDB" id="2157641at2759"/>
<dbReference type="Proteomes" id="UP000277928">
    <property type="component" value="Unassembled WGS sequence"/>
</dbReference>
<feature type="domain" description="PH" evidence="6">
    <location>
        <begin position="417"/>
        <end position="529"/>
    </location>
</feature>
<evidence type="ECO:0000259" key="6">
    <source>
        <dbReference type="PROSITE" id="PS50003"/>
    </source>
</evidence>
<organism evidence="8 9">
    <name type="scientific">Litomosoides sigmodontis</name>
    <name type="common">Filarial nematode worm</name>
    <dbReference type="NCBI Taxonomy" id="42156"/>
    <lineage>
        <taxon>Eukaryota</taxon>
        <taxon>Metazoa</taxon>
        <taxon>Ecdysozoa</taxon>
        <taxon>Nematoda</taxon>
        <taxon>Chromadorea</taxon>
        <taxon>Rhabditida</taxon>
        <taxon>Spirurina</taxon>
        <taxon>Spiruromorpha</taxon>
        <taxon>Filarioidea</taxon>
        <taxon>Onchocercidae</taxon>
        <taxon>Litomosoides</taxon>
    </lineage>
</organism>
<dbReference type="EMBL" id="UYRX01000296">
    <property type="protein sequence ID" value="VDK79528.1"/>
    <property type="molecule type" value="Genomic_DNA"/>
</dbReference>
<dbReference type="GO" id="GO:0005085">
    <property type="term" value="F:guanyl-nucleotide exchange factor activity"/>
    <property type="evidence" value="ECO:0007669"/>
    <property type="project" value="UniProtKB-KW"/>
</dbReference>
<sequence length="716" mass="81156">MTEVLLGHDLVRSSLESEKVPENSVKNGAPRSEFFLMTGDKMINLNHKISPRYAEMHCEQLPPTTVKADLPVPRRPFDNFPSAMREQSRNRRFKPESAVPASQSENGLHEKEYLQDIGIDEKNSSVTVNMDRNNLSCTAEASGSVTTVSSALSSHFNNSVVASQSPGLERQNTIVPKSFEISRSEPNSPSKPSVPVMSDFVSTVRCSSPLDYDKRSEFDVEAPGRLAKRLFLLDGFKREDVATHLSKKNEFGVSVAEEYCALFNFSGIRLDAALRDFLSRFCLTGETQERIRIIEHFAKRYYECNPTLFRSVDQVHALTCALLLLNSDLHGPNVGKRMSSRDFVDNLSHTEHVFDCSLLKTLYVSIKEQPIKWVGELEGTSYNDVSMADDIISQIQERKKKKMLSKSRSTMSDDDQIEYKAGWVVRKYLFDRDGKRTPFGRRGWKMVYARLRGMVLYLHKDENGFRRGRYQTFNNAILLHHALAEKPDDYNKRQHVFKLRTANLGETLFQTSDSSEVRQWIDTINYVAAVFSSPALPASVSNQIEVFHKPLLPSAPSGLSIVEQLRMHKKKEEEMGLKLEELMKTAPSLKAKGHIVQDFFYKERFLYQERERYQRYIEILRENLNALPPSHSTAIRVESAIGICRVGDAGRSSGSTQNKMFGGTNTVKEEPEAEAKAEKAEEHSDLLSDDSDISADRCSYQEAILQNPGPHLIISK</sequence>
<evidence type="ECO:0000313" key="8">
    <source>
        <dbReference type="EMBL" id="VDK79528.1"/>
    </source>
</evidence>
<dbReference type="Gene3D" id="1.10.1000.11">
    <property type="entry name" value="Arf Nucleotide-binding Site Opener,domain 2"/>
    <property type="match status" value="1"/>
</dbReference>
<dbReference type="InterPro" id="IPR035999">
    <property type="entry name" value="Sec7_dom_sf"/>
</dbReference>
<dbReference type="PRINTS" id="PR00683">
    <property type="entry name" value="SPECTRINPH"/>
</dbReference>
<dbReference type="GO" id="GO:0005543">
    <property type="term" value="F:phospholipid binding"/>
    <property type="evidence" value="ECO:0007669"/>
    <property type="project" value="InterPro"/>
</dbReference>
<feature type="compositionally biased region" description="Polar residues" evidence="5">
    <location>
        <begin position="652"/>
        <end position="666"/>
    </location>
</feature>
<evidence type="ECO:0000256" key="4">
    <source>
        <dbReference type="ARBA" id="ARBA00023136"/>
    </source>
</evidence>
<dbReference type="InterPro" id="IPR001605">
    <property type="entry name" value="PH_dom-spectrin-type"/>
</dbReference>
<evidence type="ECO:0000313" key="9">
    <source>
        <dbReference type="Proteomes" id="UP000277928"/>
    </source>
</evidence>
<keyword evidence="3" id="KW-0344">Guanine-nucleotide releasing factor</keyword>
<dbReference type="PROSITE" id="PS50190">
    <property type="entry name" value="SEC7"/>
    <property type="match status" value="1"/>
</dbReference>
<dbReference type="SUPFAM" id="SSF50729">
    <property type="entry name" value="PH domain-like"/>
    <property type="match status" value="1"/>
</dbReference>
<dbReference type="GO" id="GO:0032012">
    <property type="term" value="P:regulation of ARF protein signal transduction"/>
    <property type="evidence" value="ECO:0007669"/>
    <property type="project" value="InterPro"/>
</dbReference>
<evidence type="ECO:0000256" key="1">
    <source>
        <dbReference type="ARBA" id="ARBA00004236"/>
    </source>
</evidence>
<dbReference type="FunFam" id="2.30.29.30:FF:000267">
    <property type="entry name" value="PH and SEC7 domain-containing protein 4"/>
    <property type="match status" value="1"/>
</dbReference>
<evidence type="ECO:0008006" key="10">
    <source>
        <dbReference type="Google" id="ProtNLM"/>
    </source>
</evidence>
<dbReference type="PROSITE" id="PS50003">
    <property type="entry name" value="PH_DOMAIN"/>
    <property type="match status" value="1"/>
</dbReference>
<dbReference type="SMART" id="SM00222">
    <property type="entry name" value="Sec7"/>
    <property type="match status" value="1"/>
</dbReference>
<dbReference type="InterPro" id="IPR000904">
    <property type="entry name" value="Sec7_dom"/>
</dbReference>